<reference evidence="6" key="1">
    <citation type="submission" date="2021-03" db="EMBL/GenBank/DDBJ databases">
        <authorList>
            <person name="Tagirdzhanova G."/>
        </authorList>
    </citation>
    <scope>NUCLEOTIDE SEQUENCE</scope>
</reference>
<comment type="caution">
    <text evidence="6">The sequence shown here is derived from an EMBL/GenBank/DDBJ whole genome shotgun (WGS) entry which is preliminary data.</text>
</comment>
<dbReference type="PANTHER" id="PTHR34292">
    <property type="entry name" value="OUTER SPORE WALL PROTEIN LDS1"/>
    <property type="match status" value="1"/>
</dbReference>
<keyword evidence="2 5" id="KW-0812">Transmembrane</keyword>
<dbReference type="Pfam" id="PF07264">
    <property type="entry name" value="EI24"/>
    <property type="match status" value="1"/>
</dbReference>
<dbReference type="GO" id="GO:0005619">
    <property type="term" value="C:ascospore wall"/>
    <property type="evidence" value="ECO:0007669"/>
    <property type="project" value="TreeGrafter"/>
</dbReference>
<evidence type="ECO:0000256" key="2">
    <source>
        <dbReference type="ARBA" id="ARBA00022692"/>
    </source>
</evidence>
<keyword evidence="4 5" id="KW-0472">Membrane</keyword>
<dbReference type="OrthoDB" id="10012223at2759"/>
<feature type="transmembrane region" description="Helical" evidence="5">
    <location>
        <begin position="198"/>
        <end position="222"/>
    </location>
</feature>
<dbReference type="EMBL" id="CAJPDR010000232">
    <property type="protein sequence ID" value="CAF9927682.1"/>
    <property type="molecule type" value="Genomic_DNA"/>
</dbReference>
<evidence type="ECO:0000313" key="6">
    <source>
        <dbReference type="EMBL" id="CAF9927682.1"/>
    </source>
</evidence>
<feature type="transmembrane region" description="Helical" evidence="5">
    <location>
        <begin position="54"/>
        <end position="73"/>
    </location>
</feature>
<comment type="subcellular location">
    <subcellularLocation>
        <location evidence="1">Membrane</location>
        <topology evidence="1">Multi-pass membrane protein</topology>
    </subcellularLocation>
</comment>
<evidence type="ECO:0000256" key="5">
    <source>
        <dbReference type="SAM" id="Phobius"/>
    </source>
</evidence>
<dbReference type="PANTHER" id="PTHR34292:SF2">
    <property type="entry name" value="OUTER SPORE WALL PROTEIN LDS1"/>
    <property type="match status" value="1"/>
</dbReference>
<evidence type="ECO:0000256" key="3">
    <source>
        <dbReference type="ARBA" id="ARBA00022989"/>
    </source>
</evidence>
<accession>A0A8H3IGZ4</accession>
<dbReference type="AlphaFoldDB" id="A0A8H3IGZ4"/>
<evidence type="ECO:0000256" key="4">
    <source>
        <dbReference type="ARBA" id="ARBA00023136"/>
    </source>
</evidence>
<organism evidence="6 7">
    <name type="scientific">Alectoria fallacina</name>
    <dbReference type="NCBI Taxonomy" id="1903189"/>
    <lineage>
        <taxon>Eukaryota</taxon>
        <taxon>Fungi</taxon>
        <taxon>Dikarya</taxon>
        <taxon>Ascomycota</taxon>
        <taxon>Pezizomycotina</taxon>
        <taxon>Lecanoromycetes</taxon>
        <taxon>OSLEUM clade</taxon>
        <taxon>Lecanoromycetidae</taxon>
        <taxon>Lecanorales</taxon>
        <taxon>Lecanorineae</taxon>
        <taxon>Parmeliaceae</taxon>
        <taxon>Alectoria</taxon>
    </lineage>
</organism>
<protein>
    <recommendedName>
        <fullName evidence="8">Outer spore wall protein RRT8</fullName>
    </recommendedName>
</protein>
<gene>
    <name evidence="6" type="ORF">ALECFALPRED_003812</name>
</gene>
<name>A0A8H3IGZ4_9LECA</name>
<dbReference type="GO" id="GO:0005628">
    <property type="term" value="C:prospore membrane"/>
    <property type="evidence" value="ECO:0007669"/>
    <property type="project" value="TreeGrafter"/>
</dbReference>
<dbReference type="Proteomes" id="UP000664203">
    <property type="component" value="Unassembled WGS sequence"/>
</dbReference>
<dbReference type="InterPro" id="IPR059112">
    <property type="entry name" value="CysZ/EI24"/>
</dbReference>
<dbReference type="GO" id="GO:0005811">
    <property type="term" value="C:lipid droplet"/>
    <property type="evidence" value="ECO:0007669"/>
    <property type="project" value="TreeGrafter"/>
</dbReference>
<keyword evidence="3 5" id="KW-1133">Transmembrane helix</keyword>
<keyword evidence="7" id="KW-1185">Reference proteome</keyword>
<evidence type="ECO:0000313" key="7">
    <source>
        <dbReference type="Proteomes" id="UP000664203"/>
    </source>
</evidence>
<dbReference type="InterPro" id="IPR052786">
    <property type="entry name" value="Spore_wall_assembly"/>
</dbReference>
<evidence type="ECO:0008006" key="8">
    <source>
        <dbReference type="Google" id="ProtNLM"/>
    </source>
</evidence>
<sequence>MADKVKEVAVGEADRIKALTIQAARSAAYLYPIKASCLGVTTFMFLFTYLPQMAVMAFTSGPLAAVSAALLVLSESSTLFTVLSKTFLIDNALTDTFDGVLVSKNTTNLVSEGRQIKGGSDIMGKLGKLTKKPFQKFTPAAVIRYFMYLPLNFIPVVGTVMFVVLQGRRAGPAAHSRYFQLKQWNSTQRQKHVEEYKAAYTSFGVAAVLLELVPVASILFAFTNTVGAALWAADIEKGNVTKEGTAPGLKEQARKAE</sequence>
<feature type="transmembrane region" description="Helical" evidence="5">
    <location>
        <begin position="29"/>
        <end position="47"/>
    </location>
</feature>
<feature type="transmembrane region" description="Helical" evidence="5">
    <location>
        <begin position="145"/>
        <end position="165"/>
    </location>
</feature>
<evidence type="ECO:0000256" key="1">
    <source>
        <dbReference type="ARBA" id="ARBA00004141"/>
    </source>
</evidence>
<proteinExistence type="predicted"/>